<dbReference type="EMBL" id="CAUYUJ010017968">
    <property type="protein sequence ID" value="CAK0879533.1"/>
    <property type="molecule type" value="Genomic_DNA"/>
</dbReference>
<name>A0ABN9W4Q1_9DINO</name>
<protein>
    <recommendedName>
        <fullName evidence="1">UBC core domain-containing protein</fullName>
    </recommendedName>
</protein>
<dbReference type="Pfam" id="PF00179">
    <property type="entry name" value="UQ_con"/>
    <property type="match status" value="1"/>
</dbReference>
<comment type="caution">
    <text evidence="2">The sequence shown here is derived from an EMBL/GenBank/DDBJ whole genome shotgun (WGS) entry which is preliminary data.</text>
</comment>
<sequence>LVGRAAPACSWEAAAAAERAEAARAGAAVALAEVARLQVGLEAEEAAAAGDLKEKAEALEYARRRRKAIAAAIAAHEAAQVRTPRRTRSRKRIRAYLADRTAEVAHARALRAAVEELQAGAARAAASAADSGSRARTMADQARGMATDAARVLSDALVQIAQRRAELAEDEAIARAQGWPGPLPGTAARDDDNLEEKCLHRLLFRPWPRAVRLFGELLHRDELWRAMGTGAAPPPHARRSPSLEEVKRLLCAAFATSSGDVAFQAEGPFRWRVALKGPRGTPYGEGVFCLDMELPGGWPTQRPEVRFRTPVHHCNVAEDGTVARGALPEWSSSSSCLSVLGAVASLLCAPVPSAAARPDLAARMAADPVAFAQEAMEATARDAAPPPAWAAEAMRAAG</sequence>
<feature type="domain" description="UBC core" evidence="1">
    <location>
        <begin position="237"/>
        <end position="384"/>
    </location>
</feature>
<feature type="non-terminal residue" evidence="2">
    <location>
        <position position="398"/>
    </location>
</feature>
<feature type="non-terminal residue" evidence="2">
    <location>
        <position position="1"/>
    </location>
</feature>
<evidence type="ECO:0000259" key="1">
    <source>
        <dbReference type="PROSITE" id="PS50127"/>
    </source>
</evidence>
<dbReference type="PROSITE" id="PS50127">
    <property type="entry name" value="UBC_2"/>
    <property type="match status" value="1"/>
</dbReference>
<accession>A0ABN9W4Q1</accession>
<dbReference type="InterPro" id="IPR016135">
    <property type="entry name" value="UBQ-conjugating_enzyme/RWD"/>
</dbReference>
<dbReference type="SUPFAM" id="SSF54495">
    <property type="entry name" value="UBC-like"/>
    <property type="match status" value="1"/>
</dbReference>
<proteinExistence type="predicted"/>
<keyword evidence="3" id="KW-1185">Reference proteome</keyword>
<dbReference type="Gene3D" id="3.10.110.10">
    <property type="entry name" value="Ubiquitin Conjugating Enzyme"/>
    <property type="match status" value="1"/>
</dbReference>
<dbReference type="PANTHER" id="PTHR24068">
    <property type="entry name" value="UBIQUITIN-CONJUGATING ENZYME E2"/>
    <property type="match status" value="1"/>
</dbReference>
<dbReference type="InterPro" id="IPR000608">
    <property type="entry name" value="UBC"/>
</dbReference>
<organism evidence="2 3">
    <name type="scientific">Prorocentrum cordatum</name>
    <dbReference type="NCBI Taxonomy" id="2364126"/>
    <lineage>
        <taxon>Eukaryota</taxon>
        <taxon>Sar</taxon>
        <taxon>Alveolata</taxon>
        <taxon>Dinophyceae</taxon>
        <taxon>Prorocentrales</taxon>
        <taxon>Prorocentraceae</taxon>
        <taxon>Prorocentrum</taxon>
    </lineage>
</organism>
<evidence type="ECO:0000313" key="3">
    <source>
        <dbReference type="Proteomes" id="UP001189429"/>
    </source>
</evidence>
<dbReference type="Proteomes" id="UP001189429">
    <property type="component" value="Unassembled WGS sequence"/>
</dbReference>
<gene>
    <name evidence="2" type="ORF">PCOR1329_LOCUS62933</name>
</gene>
<evidence type="ECO:0000313" key="2">
    <source>
        <dbReference type="EMBL" id="CAK0879533.1"/>
    </source>
</evidence>
<reference evidence="2" key="1">
    <citation type="submission" date="2023-10" db="EMBL/GenBank/DDBJ databases">
        <authorList>
            <person name="Chen Y."/>
            <person name="Shah S."/>
            <person name="Dougan E. K."/>
            <person name="Thang M."/>
            <person name="Chan C."/>
        </authorList>
    </citation>
    <scope>NUCLEOTIDE SEQUENCE [LARGE SCALE GENOMIC DNA]</scope>
</reference>
<dbReference type="SMART" id="SM00212">
    <property type="entry name" value="UBCc"/>
    <property type="match status" value="1"/>
</dbReference>